<dbReference type="Proteomes" id="UP001145114">
    <property type="component" value="Unassembled WGS sequence"/>
</dbReference>
<evidence type="ECO:0000313" key="1">
    <source>
        <dbReference type="EMBL" id="KAJ1670981.1"/>
    </source>
</evidence>
<accession>A0ACC1HA38</accession>
<comment type="caution">
    <text evidence="1">The sequence shown here is derived from an EMBL/GenBank/DDBJ whole genome shotgun (WGS) entry which is preliminary data.</text>
</comment>
<reference evidence="1" key="1">
    <citation type="submission" date="2022-06" db="EMBL/GenBank/DDBJ databases">
        <title>Phylogenomic reconstructions and comparative analyses of Kickxellomycotina fungi.</title>
        <authorList>
            <person name="Reynolds N.K."/>
            <person name="Stajich J.E."/>
            <person name="Barry K."/>
            <person name="Grigoriev I.V."/>
            <person name="Crous P."/>
            <person name="Smith M.E."/>
        </authorList>
    </citation>
    <scope>NUCLEOTIDE SEQUENCE</scope>
    <source>
        <strain evidence="1">RSA 2271</strain>
    </source>
</reference>
<feature type="non-terminal residue" evidence="1">
    <location>
        <position position="150"/>
    </location>
</feature>
<sequence>LRRGTACPSPPSTARTASPAVSGSLATPPTARTTPLLLLSSRVSLNPAPSATASTSTTIKSPRTASATTSATLSTPSRRIPSAIPTARTATSSVSTTAVIRSKRASMTPRACFPPPQSWVVTLLSFTTVMTSLSAAPISMLLKRTMASVC</sequence>
<keyword evidence="2" id="KW-1185">Reference proteome</keyword>
<protein>
    <submittedName>
        <fullName evidence="1">Uncharacterized protein</fullName>
    </submittedName>
</protein>
<feature type="non-terminal residue" evidence="1">
    <location>
        <position position="1"/>
    </location>
</feature>
<proteinExistence type="predicted"/>
<name>A0ACC1HA38_9FUNG</name>
<evidence type="ECO:0000313" key="2">
    <source>
        <dbReference type="Proteomes" id="UP001145114"/>
    </source>
</evidence>
<organism evidence="1 2">
    <name type="scientific">Spiromyces aspiralis</name>
    <dbReference type="NCBI Taxonomy" id="68401"/>
    <lineage>
        <taxon>Eukaryota</taxon>
        <taxon>Fungi</taxon>
        <taxon>Fungi incertae sedis</taxon>
        <taxon>Zoopagomycota</taxon>
        <taxon>Kickxellomycotina</taxon>
        <taxon>Kickxellomycetes</taxon>
        <taxon>Kickxellales</taxon>
        <taxon>Kickxellaceae</taxon>
        <taxon>Spiromyces</taxon>
    </lineage>
</organism>
<dbReference type="EMBL" id="JAMZIH010008978">
    <property type="protein sequence ID" value="KAJ1670981.1"/>
    <property type="molecule type" value="Genomic_DNA"/>
</dbReference>
<gene>
    <name evidence="1" type="ORF">EV182_007887</name>
</gene>